<dbReference type="Proteomes" id="UP000681356">
    <property type="component" value="Unassembled WGS sequence"/>
</dbReference>
<keyword evidence="2" id="KW-1185">Reference proteome</keyword>
<proteinExistence type="predicted"/>
<dbReference type="EMBL" id="JAGTUU010000003">
    <property type="protein sequence ID" value="MBS0123999.1"/>
    <property type="molecule type" value="Genomic_DNA"/>
</dbReference>
<evidence type="ECO:0000313" key="1">
    <source>
        <dbReference type="EMBL" id="MBS0123999.1"/>
    </source>
</evidence>
<name>A0A8J7WF31_9RHOB</name>
<protein>
    <submittedName>
        <fullName evidence="1">Propanediol utilization protein</fullName>
    </submittedName>
</protein>
<evidence type="ECO:0000313" key="2">
    <source>
        <dbReference type="Proteomes" id="UP000681356"/>
    </source>
</evidence>
<sequence length="268" mass="27299">MTARAPLSQPKPTVAVAGHFGEWLQGRLGPQGPVALVTVACPALRVRAGGTPPPLPPETLARFCRALDLPSDRLPGLAMDMPPGGGAGASTAALVAIARLMGFAGTTEALVAACIGAEGASDPLMLPRPDAVLWASRTGRIVRDLAPPPRCVVVGGFWGPPLRTDPADDAFPDIADLAGDWARTTEARDLSRAAALASESATRCTALRGPGDPMAELARELGALGHLRAHTGSARGLIFAPDEKHGRAKGALVRAGLTGVIAFATGGT</sequence>
<organism evidence="1 2">
    <name type="scientific">Thetidibacter halocola</name>
    <dbReference type="NCBI Taxonomy" id="2827239"/>
    <lineage>
        <taxon>Bacteria</taxon>
        <taxon>Pseudomonadati</taxon>
        <taxon>Pseudomonadota</taxon>
        <taxon>Alphaproteobacteria</taxon>
        <taxon>Rhodobacterales</taxon>
        <taxon>Roseobacteraceae</taxon>
        <taxon>Thetidibacter</taxon>
    </lineage>
</organism>
<dbReference type="AlphaFoldDB" id="A0A8J7WF31"/>
<dbReference type="RefSeq" id="WP_212535975.1">
    <property type="nucleotide sequence ID" value="NZ_JAGTUU010000003.1"/>
</dbReference>
<comment type="caution">
    <text evidence="1">The sequence shown here is derived from an EMBL/GenBank/DDBJ whole genome shotgun (WGS) entry which is preliminary data.</text>
</comment>
<reference evidence="1" key="1">
    <citation type="submission" date="2021-04" db="EMBL/GenBank/DDBJ databases">
        <authorList>
            <person name="Yoon J."/>
        </authorList>
    </citation>
    <scope>NUCLEOTIDE SEQUENCE</scope>
    <source>
        <strain evidence="1">KMU-90</strain>
    </source>
</reference>
<accession>A0A8J7WF31</accession>
<gene>
    <name evidence="1" type="ORF">KB874_07615</name>
</gene>